<dbReference type="Ensembl" id="ENSBIXT00005055403.1">
    <property type="protein sequence ID" value="ENSBIXP00005027235.1"/>
    <property type="gene ID" value="ENSBIXG00005030873.1"/>
</dbReference>
<protein>
    <submittedName>
        <fullName evidence="6">CMRF35-like molecule 6</fullName>
    </submittedName>
</protein>
<keyword evidence="4" id="KW-0732">Signal</keyword>
<dbReference type="AlphaFoldDB" id="A0A4W2H5N1"/>
<feature type="signal peptide" evidence="4">
    <location>
        <begin position="1"/>
        <end position="22"/>
    </location>
</feature>
<dbReference type="SUPFAM" id="SSF48726">
    <property type="entry name" value="Immunoglobulin"/>
    <property type="match status" value="1"/>
</dbReference>
<dbReference type="InterPro" id="IPR003599">
    <property type="entry name" value="Ig_sub"/>
</dbReference>
<dbReference type="InterPro" id="IPR013106">
    <property type="entry name" value="Ig_V-set"/>
</dbReference>
<dbReference type="Pfam" id="PF07686">
    <property type="entry name" value="V-set"/>
    <property type="match status" value="1"/>
</dbReference>
<evidence type="ECO:0000256" key="4">
    <source>
        <dbReference type="SAM" id="SignalP"/>
    </source>
</evidence>
<accession>A0A4W2H5N1</accession>
<feature type="domain" description="Ig-like" evidence="5">
    <location>
        <begin position="4"/>
        <end position="122"/>
    </location>
</feature>
<reference evidence="6" key="2">
    <citation type="submission" date="2025-08" db="UniProtKB">
        <authorList>
            <consortium name="Ensembl"/>
        </authorList>
    </citation>
    <scope>IDENTIFICATION</scope>
</reference>
<comment type="subcellular location">
    <subcellularLocation>
        <location evidence="1">Membrane</location>
    </subcellularLocation>
</comment>
<dbReference type="GO" id="GO:0004888">
    <property type="term" value="F:transmembrane signaling receptor activity"/>
    <property type="evidence" value="ECO:0007669"/>
    <property type="project" value="TreeGrafter"/>
</dbReference>
<evidence type="ECO:0000256" key="3">
    <source>
        <dbReference type="ARBA" id="ARBA00023136"/>
    </source>
</evidence>
<evidence type="ECO:0000256" key="1">
    <source>
        <dbReference type="ARBA" id="ARBA00004370"/>
    </source>
</evidence>
<dbReference type="Proteomes" id="UP000429181">
    <property type="component" value="Chromosome 19"/>
</dbReference>
<dbReference type="InterPro" id="IPR036179">
    <property type="entry name" value="Ig-like_dom_sf"/>
</dbReference>
<dbReference type="SMART" id="SM00409">
    <property type="entry name" value="IG"/>
    <property type="match status" value="1"/>
</dbReference>
<dbReference type="GO" id="GO:0005886">
    <property type="term" value="C:plasma membrane"/>
    <property type="evidence" value="ECO:0007669"/>
    <property type="project" value="TreeGrafter"/>
</dbReference>
<dbReference type="PROSITE" id="PS50835">
    <property type="entry name" value="IG_LIKE"/>
    <property type="match status" value="1"/>
</dbReference>
<dbReference type="InterPro" id="IPR007110">
    <property type="entry name" value="Ig-like_dom"/>
</dbReference>
<reference evidence="6 7" key="1">
    <citation type="submission" date="2018-11" db="EMBL/GenBank/DDBJ databases">
        <title>Haplotype-resolved cattle genomes.</title>
        <authorList>
            <person name="Low W.Y."/>
            <person name="Tearle R."/>
            <person name="Bickhart D.M."/>
            <person name="Rosen B.D."/>
            <person name="Koren S."/>
            <person name="Rhie A."/>
            <person name="Hiendleder S."/>
            <person name="Phillippy A.M."/>
            <person name="Smith T.P.L."/>
            <person name="Williams J.L."/>
        </authorList>
    </citation>
    <scope>NUCLEOTIDE SEQUENCE [LARGE SCALE GENOMIC DNA]</scope>
</reference>
<dbReference type="PANTHER" id="PTHR11860:SF115">
    <property type="entry name" value="IMMUNOGLOBULIN SUBTYPE DOMAIN-CONTAINING PROTEIN"/>
    <property type="match status" value="1"/>
</dbReference>
<keyword evidence="2" id="KW-0812">Transmembrane</keyword>
<dbReference type="GeneTree" id="ENSGT00940000159622"/>
<dbReference type="InterPro" id="IPR013783">
    <property type="entry name" value="Ig-like_fold"/>
</dbReference>
<gene>
    <name evidence="6" type="primary">LOC113878350</name>
</gene>
<keyword evidence="3" id="KW-0472">Membrane</keyword>
<evidence type="ECO:0000313" key="7">
    <source>
        <dbReference type="Proteomes" id="UP000429181"/>
    </source>
</evidence>
<evidence type="ECO:0000313" key="6">
    <source>
        <dbReference type="Ensembl" id="ENSBIXP00005027235.1"/>
    </source>
</evidence>
<proteinExistence type="predicted"/>
<evidence type="ECO:0000256" key="2">
    <source>
        <dbReference type="ARBA" id="ARBA00022692"/>
    </source>
</evidence>
<evidence type="ECO:0000259" key="5">
    <source>
        <dbReference type="PROSITE" id="PS50835"/>
    </source>
</evidence>
<name>A0A4W2H5N1_BOBOX</name>
<dbReference type="PANTHER" id="PTHR11860">
    <property type="entry name" value="POLYMERIC-IMMUNOGLOBULIN RECEPTOR"/>
    <property type="match status" value="1"/>
</dbReference>
<organism evidence="6 7">
    <name type="scientific">Bos indicus x Bos taurus</name>
    <name type="common">Hybrid cattle</name>
    <dbReference type="NCBI Taxonomy" id="30522"/>
    <lineage>
        <taxon>Eukaryota</taxon>
        <taxon>Metazoa</taxon>
        <taxon>Chordata</taxon>
        <taxon>Craniata</taxon>
        <taxon>Vertebrata</taxon>
        <taxon>Euteleostomi</taxon>
        <taxon>Mammalia</taxon>
        <taxon>Eutheria</taxon>
        <taxon>Laurasiatheria</taxon>
        <taxon>Artiodactyla</taxon>
        <taxon>Ruminantia</taxon>
        <taxon>Pecora</taxon>
        <taxon>Bovidae</taxon>
        <taxon>Bovinae</taxon>
        <taxon>Bos</taxon>
    </lineage>
</organism>
<dbReference type="Gene3D" id="2.60.40.10">
    <property type="entry name" value="Immunoglobulins"/>
    <property type="match status" value="1"/>
</dbReference>
<feature type="chain" id="PRO_5021263921" evidence="4">
    <location>
        <begin position="23"/>
        <end position="204"/>
    </location>
</feature>
<dbReference type="InterPro" id="IPR050671">
    <property type="entry name" value="CD300_family_receptors"/>
</dbReference>
<sequence>GWLPSALLLLQLPGDWLSPSSGRRGGRMTGIMGGSLNMECRYQEEFIDDNKFWCTSRCLWKTVETRESAREVRRGCVSIRDHPASLTFTVTLENLREEDAGMYWCGIDVLSTFDPIFEVEVSVIPVILTLTLTGLILKGIVKQREGEQKALEQGHLSKDAVHCPRVPYRPPLGSAHFLLLVFLKVPLLLGMRGAALWVHRPRRS</sequence>